<comment type="similarity">
    <text evidence="3">Belongs to the iron/ascorbate-dependent oxidoreductase family.</text>
</comment>
<dbReference type="EMBL" id="JABTTQ020002590">
    <property type="protein sequence ID" value="KAK6123229.1"/>
    <property type="molecule type" value="Genomic_DNA"/>
</dbReference>
<keyword evidence="1 3" id="KW-0479">Metal-binding</keyword>
<dbReference type="InterPro" id="IPR005123">
    <property type="entry name" value="Oxoglu/Fe-dep_dioxygenase_dom"/>
</dbReference>
<gene>
    <name evidence="5" type="ORF">DH2020_043020</name>
</gene>
<accession>A0ABR0UKV6</accession>
<dbReference type="SUPFAM" id="SSF51197">
    <property type="entry name" value="Clavaminate synthase-like"/>
    <property type="match status" value="1"/>
</dbReference>
<feature type="domain" description="Fe2OG dioxygenase" evidence="4">
    <location>
        <begin position="156"/>
        <end position="254"/>
    </location>
</feature>
<evidence type="ECO:0000313" key="5">
    <source>
        <dbReference type="EMBL" id="KAK6123229.1"/>
    </source>
</evidence>
<evidence type="ECO:0000256" key="1">
    <source>
        <dbReference type="ARBA" id="ARBA00022723"/>
    </source>
</evidence>
<comment type="caution">
    <text evidence="5">The sequence shown here is derived from an EMBL/GenBank/DDBJ whole genome shotgun (WGS) entry which is preliminary data.</text>
</comment>
<name>A0ABR0UKV6_REHGL</name>
<proteinExistence type="inferred from homology"/>
<keyword evidence="6" id="KW-1185">Reference proteome</keyword>
<dbReference type="Proteomes" id="UP001318860">
    <property type="component" value="Unassembled WGS sequence"/>
</dbReference>
<dbReference type="InterPro" id="IPR026992">
    <property type="entry name" value="DIOX_N"/>
</dbReference>
<dbReference type="PANTHER" id="PTHR47990">
    <property type="entry name" value="2-OXOGLUTARATE (2OG) AND FE(II)-DEPENDENT OXYGENASE SUPERFAMILY PROTEIN-RELATED"/>
    <property type="match status" value="1"/>
</dbReference>
<keyword evidence="2 3" id="KW-0408">Iron</keyword>
<protein>
    <recommendedName>
        <fullName evidence="4">Fe2OG dioxygenase domain-containing protein</fullName>
    </recommendedName>
</protein>
<evidence type="ECO:0000256" key="3">
    <source>
        <dbReference type="RuleBase" id="RU003682"/>
    </source>
</evidence>
<sequence>MAIPTVDLSPFFTNSDENWQKKAIDIIKKACSEYGFFQIVNHGVPLDLMSQAIQLSKTFFAFPYEEKLKYSPGSDAPLPAGYNEQPEKSPDKIECLLMFPPQSGFNILPTNPPHFRDVVEEMFTCFRKTGEVIEKILNDCLGLPPDFLKEYNQDRSWDFMVALRYFPATETENNGITEHEDGNCVTFVIQDEVGGLEVKKDGNWIPVVPTQGTIVVNLGDVIQVLSNNKFKSATHRVVRSKERSRHSFAFFFNLQGDKWVEPLPQFTQEIGEASKYKGFLFKDYQALRLRNKTHPPSRPEDAITITHYAIPKE</sequence>
<reference evidence="5 6" key="1">
    <citation type="journal article" date="2021" name="Comput. Struct. Biotechnol. J.">
        <title>De novo genome assembly of the potent medicinal plant Rehmannia glutinosa using nanopore technology.</title>
        <authorList>
            <person name="Ma L."/>
            <person name="Dong C."/>
            <person name="Song C."/>
            <person name="Wang X."/>
            <person name="Zheng X."/>
            <person name="Niu Y."/>
            <person name="Chen S."/>
            <person name="Feng W."/>
        </authorList>
    </citation>
    <scope>NUCLEOTIDE SEQUENCE [LARGE SCALE GENOMIC DNA]</scope>
    <source>
        <strain evidence="5">DH-2019</strain>
    </source>
</reference>
<organism evidence="5 6">
    <name type="scientific">Rehmannia glutinosa</name>
    <name type="common">Chinese foxglove</name>
    <dbReference type="NCBI Taxonomy" id="99300"/>
    <lineage>
        <taxon>Eukaryota</taxon>
        <taxon>Viridiplantae</taxon>
        <taxon>Streptophyta</taxon>
        <taxon>Embryophyta</taxon>
        <taxon>Tracheophyta</taxon>
        <taxon>Spermatophyta</taxon>
        <taxon>Magnoliopsida</taxon>
        <taxon>eudicotyledons</taxon>
        <taxon>Gunneridae</taxon>
        <taxon>Pentapetalae</taxon>
        <taxon>asterids</taxon>
        <taxon>lamiids</taxon>
        <taxon>Lamiales</taxon>
        <taxon>Orobanchaceae</taxon>
        <taxon>Rehmannieae</taxon>
        <taxon>Rehmannia</taxon>
    </lineage>
</organism>
<evidence type="ECO:0000256" key="2">
    <source>
        <dbReference type="ARBA" id="ARBA00023004"/>
    </source>
</evidence>
<dbReference type="PROSITE" id="PS51471">
    <property type="entry name" value="FE2OG_OXY"/>
    <property type="match status" value="1"/>
</dbReference>
<dbReference type="Gene3D" id="2.60.120.330">
    <property type="entry name" value="B-lactam Antibiotic, Isopenicillin N Synthase, Chain"/>
    <property type="match status" value="1"/>
</dbReference>
<dbReference type="InterPro" id="IPR050231">
    <property type="entry name" value="Iron_ascorbate_oxido_reductase"/>
</dbReference>
<dbReference type="InterPro" id="IPR027443">
    <property type="entry name" value="IPNS-like_sf"/>
</dbReference>
<evidence type="ECO:0000259" key="4">
    <source>
        <dbReference type="PROSITE" id="PS51471"/>
    </source>
</evidence>
<dbReference type="Pfam" id="PF14226">
    <property type="entry name" value="DIOX_N"/>
    <property type="match status" value="1"/>
</dbReference>
<evidence type="ECO:0000313" key="6">
    <source>
        <dbReference type="Proteomes" id="UP001318860"/>
    </source>
</evidence>
<keyword evidence="3" id="KW-0560">Oxidoreductase</keyword>
<dbReference type="InterPro" id="IPR044861">
    <property type="entry name" value="IPNS-like_FE2OG_OXY"/>
</dbReference>
<dbReference type="Pfam" id="PF03171">
    <property type="entry name" value="2OG-FeII_Oxy"/>
    <property type="match status" value="1"/>
</dbReference>